<dbReference type="PROSITE" id="PS51257">
    <property type="entry name" value="PROKAR_LIPOPROTEIN"/>
    <property type="match status" value="1"/>
</dbReference>
<name>A0A543HWD5_9MICO</name>
<feature type="transmembrane region" description="Helical" evidence="2">
    <location>
        <begin position="217"/>
        <end position="235"/>
    </location>
</feature>
<keyword evidence="4" id="KW-1185">Reference proteome</keyword>
<reference evidence="3 4" key="1">
    <citation type="submission" date="2019-06" db="EMBL/GenBank/DDBJ databases">
        <title>Genome sequencing of plant associated microbes to promote plant fitness in Sorghum bicolor and Oryza sativa.</title>
        <authorList>
            <person name="Coleman-Derr D."/>
        </authorList>
    </citation>
    <scope>NUCLEOTIDE SEQUENCE [LARGE SCALE GENOMIC DNA]</scope>
    <source>
        <strain evidence="3 4">KV-663</strain>
    </source>
</reference>
<evidence type="ECO:0000313" key="3">
    <source>
        <dbReference type="EMBL" id="TQM62602.1"/>
    </source>
</evidence>
<feature type="region of interest" description="Disordered" evidence="1">
    <location>
        <begin position="242"/>
        <end position="268"/>
    </location>
</feature>
<dbReference type="AlphaFoldDB" id="A0A543HWD5"/>
<keyword evidence="2" id="KW-0812">Transmembrane</keyword>
<evidence type="ECO:0000313" key="4">
    <source>
        <dbReference type="Proteomes" id="UP000316747"/>
    </source>
</evidence>
<accession>A0A543HWD5</accession>
<dbReference type="RefSeq" id="WP_141844663.1">
    <property type="nucleotide sequence ID" value="NZ_VFPM01000002.1"/>
</dbReference>
<dbReference type="Proteomes" id="UP000316747">
    <property type="component" value="Unassembled WGS sequence"/>
</dbReference>
<keyword evidence="2" id="KW-1133">Transmembrane helix</keyword>
<dbReference type="EMBL" id="VFPM01000002">
    <property type="protein sequence ID" value="TQM62602.1"/>
    <property type="molecule type" value="Genomic_DNA"/>
</dbReference>
<dbReference type="OrthoDB" id="4750720at2"/>
<sequence length="268" mass="28189">MVEQTRSLFRVRRVRALMVVLASLVLLALAGCGGAGSGNGTVAPAPAVTETESTPSPSGTPTSPFAKADAQIAELVQAPVSWHAPDRLAADESADLGLSIGSTAELRQRIAEVLPGTITTPGGTVRVSPDAAAVLVVDPQEAVVEPNGRVNASTGSDIGLLWTWKVHPLRPSSALHLTARIEVLLPETGQPLIRYVELILPVDRTVRYTATQVFTNWATWVSIVTVVAGWVAFVWRRRTTSHRTPGDGAVPQGTAPPPDPQPDASSPT</sequence>
<organism evidence="3 4">
    <name type="scientific">Humibacillus xanthopallidus</name>
    <dbReference type="NCBI Taxonomy" id="412689"/>
    <lineage>
        <taxon>Bacteria</taxon>
        <taxon>Bacillati</taxon>
        <taxon>Actinomycetota</taxon>
        <taxon>Actinomycetes</taxon>
        <taxon>Micrococcales</taxon>
        <taxon>Intrasporangiaceae</taxon>
        <taxon>Humibacillus</taxon>
    </lineage>
</organism>
<comment type="caution">
    <text evidence="3">The sequence shown here is derived from an EMBL/GenBank/DDBJ whole genome shotgun (WGS) entry which is preliminary data.</text>
</comment>
<keyword evidence="2" id="KW-0472">Membrane</keyword>
<protein>
    <submittedName>
        <fullName evidence="3">Uncharacterized protein</fullName>
    </submittedName>
</protein>
<feature type="region of interest" description="Disordered" evidence="1">
    <location>
        <begin position="43"/>
        <end position="64"/>
    </location>
</feature>
<gene>
    <name evidence="3" type="ORF">FBY41_2639</name>
</gene>
<proteinExistence type="predicted"/>
<feature type="compositionally biased region" description="Low complexity" evidence="1">
    <location>
        <begin position="49"/>
        <end position="64"/>
    </location>
</feature>
<evidence type="ECO:0000256" key="2">
    <source>
        <dbReference type="SAM" id="Phobius"/>
    </source>
</evidence>
<evidence type="ECO:0000256" key="1">
    <source>
        <dbReference type="SAM" id="MobiDB-lite"/>
    </source>
</evidence>